<proteinExistence type="predicted"/>
<organism evidence="2 3">
    <name type="scientific">Nocardioides luti</name>
    <dbReference type="NCBI Taxonomy" id="2761101"/>
    <lineage>
        <taxon>Bacteria</taxon>
        <taxon>Bacillati</taxon>
        <taxon>Actinomycetota</taxon>
        <taxon>Actinomycetes</taxon>
        <taxon>Propionibacteriales</taxon>
        <taxon>Nocardioidaceae</taxon>
        <taxon>Nocardioides</taxon>
    </lineage>
</organism>
<keyword evidence="3" id="KW-1185">Reference proteome</keyword>
<reference evidence="2 3" key="1">
    <citation type="submission" date="2020-08" db="EMBL/GenBank/DDBJ databases">
        <authorList>
            <person name="Seo M.-J."/>
        </authorList>
    </citation>
    <scope>NUCLEOTIDE SEQUENCE [LARGE SCALE GENOMIC DNA]</scope>
    <source>
        <strain evidence="2 3">KIGAM211</strain>
    </source>
</reference>
<dbReference type="EMBL" id="JACKXE010000001">
    <property type="protein sequence ID" value="MBB6627163.1"/>
    <property type="molecule type" value="Genomic_DNA"/>
</dbReference>
<comment type="caution">
    <text evidence="2">The sequence shown here is derived from an EMBL/GenBank/DDBJ whole genome shotgun (WGS) entry which is preliminary data.</text>
</comment>
<evidence type="ECO:0000313" key="2">
    <source>
        <dbReference type="EMBL" id="MBB6627163.1"/>
    </source>
</evidence>
<name>A0A7X0VBG9_9ACTN</name>
<feature type="region of interest" description="Disordered" evidence="1">
    <location>
        <begin position="1"/>
        <end position="26"/>
    </location>
</feature>
<dbReference type="Proteomes" id="UP000523955">
    <property type="component" value="Unassembled WGS sequence"/>
</dbReference>
<accession>A0A7X0VBG9</accession>
<sequence length="58" mass="6391">MGTEPDGPSEEDEAVAQAARDEQVRADARRARARAAERAETVDFVRELGFGELLDDDE</sequence>
<dbReference type="RefSeq" id="WP_185252352.1">
    <property type="nucleotide sequence ID" value="NZ_JACKXE010000001.1"/>
</dbReference>
<protein>
    <submittedName>
        <fullName evidence="2">Uncharacterized protein</fullName>
    </submittedName>
</protein>
<gene>
    <name evidence="2" type="ORF">H5V45_07495</name>
</gene>
<evidence type="ECO:0000256" key="1">
    <source>
        <dbReference type="SAM" id="MobiDB-lite"/>
    </source>
</evidence>
<evidence type="ECO:0000313" key="3">
    <source>
        <dbReference type="Proteomes" id="UP000523955"/>
    </source>
</evidence>
<dbReference type="AlphaFoldDB" id="A0A7X0VBG9"/>